<evidence type="ECO:0000256" key="1">
    <source>
        <dbReference type="SAM" id="Phobius"/>
    </source>
</evidence>
<dbReference type="OrthoDB" id="8821021at2"/>
<dbReference type="eggNOG" id="ENOG50311AD">
    <property type="taxonomic scope" value="Bacteria"/>
</dbReference>
<keyword evidence="4" id="KW-1185">Reference proteome</keyword>
<dbReference type="EMBL" id="CP002629">
    <property type="protein sequence ID" value="AEB09481.1"/>
    <property type="molecule type" value="Genomic_DNA"/>
</dbReference>
<dbReference type="RefSeq" id="WP_013706591.1">
    <property type="nucleotide sequence ID" value="NC_015388.1"/>
</dbReference>
<reference evidence="3 4" key="1">
    <citation type="journal article" date="2011" name="Stand. Genomic Sci.">
        <title>Complete genome sequence of the acetate-degrading sulfate reducer Desulfobacca acetoxidans type strain (ASRB2).</title>
        <authorList>
            <person name="Goker M."/>
            <person name="Teshima H."/>
            <person name="Lapidus A."/>
            <person name="Nolan M."/>
            <person name="Lucas S."/>
            <person name="Hammon N."/>
            <person name="Deshpande S."/>
            <person name="Cheng J.F."/>
            <person name="Tapia R."/>
            <person name="Han C."/>
            <person name="Goodwin L."/>
            <person name="Pitluck S."/>
            <person name="Huntemann M."/>
            <person name="Liolios K."/>
            <person name="Ivanova N."/>
            <person name="Pagani I."/>
            <person name="Mavromatis K."/>
            <person name="Ovchinikova G."/>
            <person name="Pati A."/>
            <person name="Chen A."/>
            <person name="Palaniappan K."/>
            <person name="Land M."/>
            <person name="Hauser L."/>
            <person name="Brambilla E.M."/>
            <person name="Rohde M."/>
            <person name="Spring S."/>
            <person name="Detter J.C."/>
            <person name="Woyke T."/>
            <person name="Bristow J."/>
            <person name="Eisen J.A."/>
            <person name="Markowitz V."/>
            <person name="Hugenholtz P."/>
            <person name="Kyrpides N.C."/>
            <person name="Klenk H.P."/>
        </authorList>
    </citation>
    <scope>NUCLEOTIDE SEQUENCE [LARGE SCALE GENOMIC DNA]</scope>
    <source>
        <strain evidence="4">ATCC 700848 / DSM 11109 / ASRB2</strain>
    </source>
</reference>
<sequence>MRKKKLMLTLLVAALTLVLSSGLALAFQQTFFGEDLGLGEGTPLSSWPNAAAARSSFLSNLIGVGTENFESYADGTGAPLAITFPGAGTATLSGTGYVNSVTPGTTNGDGRYATSGSNYWEGSGTFYIEFNSPVAALGFYGIDIGDFSGQVTLKTENGVTTNYTIPNTVNGKGGSVLFYGVIDTDNPFITATFGNTASDTDYFGFDDMTIGSVEQFQPAPVPGALMLLGTGLLGLLGLRRFSRN</sequence>
<feature type="transmembrane region" description="Helical" evidence="1">
    <location>
        <begin position="219"/>
        <end position="238"/>
    </location>
</feature>
<proteinExistence type="predicted"/>
<keyword evidence="1" id="KW-0812">Transmembrane</keyword>
<organism evidence="3 4">
    <name type="scientific">Desulfobacca acetoxidans (strain ATCC 700848 / DSM 11109 / ASRB2)</name>
    <dbReference type="NCBI Taxonomy" id="880072"/>
    <lineage>
        <taxon>Bacteria</taxon>
        <taxon>Pseudomonadati</taxon>
        <taxon>Thermodesulfobacteriota</taxon>
        <taxon>Desulfobaccia</taxon>
        <taxon>Desulfobaccales</taxon>
        <taxon>Desulfobaccaceae</taxon>
        <taxon>Desulfobacca</taxon>
    </lineage>
</organism>
<evidence type="ECO:0000313" key="3">
    <source>
        <dbReference type="EMBL" id="AEB09481.1"/>
    </source>
</evidence>
<feature type="chain" id="PRO_5003283866" evidence="2">
    <location>
        <begin position="27"/>
        <end position="244"/>
    </location>
</feature>
<evidence type="ECO:0000313" key="4">
    <source>
        <dbReference type="Proteomes" id="UP000000483"/>
    </source>
</evidence>
<keyword evidence="1" id="KW-0472">Membrane</keyword>
<accession>F2NJG9</accession>
<protein>
    <submittedName>
        <fullName evidence="3">PEP motif-containing protein</fullName>
    </submittedName>
</protein>
<gene>
    <name evidence="3" type="ordered locus">Desac_1632</name>
</gene>
<dbReference type="AlphaFoldDB" id="F2NJG9"/>
<dbReference type="KEGG" id="dao:Desac_1632"/>
<keyword evidence="2" id="KW-0732">Signal</keyword>
<dbReference type="HOGENOM" id="CLU_1136599_0_0_7"/>
<evidence type="ECO:0000256" key="2">
    <source>
        <dbReference type="SAM" id="SignalP"/>
    </source>
</evidence>
<name>F2NJG9_DESAR</name>
<feature type="signal peptide" evidence="2">
    <location>
        <begin position="1"/>
        <end position="26"/>
    </location>
</feature>
<dbReference type="Proteomes" id="UP000000483">
    <property type="component" value="Chromosome"/>
</dbReference>
<reference evidence="4" key="2">
    <citation type="submission" date="2011-03" db="EMBL/GenBank/DDBJ databases">
        <title>The complete genome of Desulfobacca acetoxidans DSM 11109.</title>
        <authorList>
            <consortium name="US DOE Joint Genome Institute (JGI-PGF)"/>
            <person name="Lucas S."/>
            <person name="Copeland A."/>
            <person name="Lapidus A."/>
            <person name="Bruce D."/>
            <person name="Goodwin L."/>
            <person name="Pitluck S."/>
            <person name="Peters L."/>
            <person name="Kyrpides N."/>
            <person name="Mavromatis K."/>
            <person name="Ivanova N."/>
            <person name="Ovchinnikova G."/>
            <person name="Teshima H."/>
            <person name="Detter J.C."/>
            <person name="Han C."/>
            <person name="Land M."/>
            <person name="Hauser L."/>
            <person name="Markowitz V."/>
            <person name="Cheng J.-F."/>
            <person name="Hugenholtz P."/>
            <person name="Woyke T."/>
            <person name="Wu D."/>
            <person name="Spring S."/>
            <person name="Schueler E."/>
            <person name="Brambilla E."/>
            <person name="Klenk H.-P."/>
            <person name="Eisen J.A."/>
        </authorList>
    </citation>
    <scope>NUCLEOTIDE SEQUENCE [LARGE SCALE GENOMIC DNA]</scope>
    <source>
        <strain evidence="4">ATCC 700848 / DSM 11109 / ASRB2</strain>
    </source>
</reference>
<keyword evidence="1" id="KW-1133">Transmembrane helix</keyword>